<dbReference type="OrthoDB" id="5687330at2"/>
<reference evidence="1 2" key="1">
    <citation type="submission" date="2019-03" db="EMBL/GenBank/DDBJ databases">
        <title>Diversity of the mouse oral microbiome.</title>
        <authorList>
            <person name="Joseph S."/>
            <person name="Aduse-Opoku J."/>
            <person name="Curtis M."/>
            <person name="Wade W."/>
            <person name="Hashim A."/>
        </authorList>
    </citation>
    <scope>NUCLEOTIDE SEQUENCE [LARGE SCALE GENOMIC DNA]</scope>
    <source>
        <strain evidence="1 2">WT12</strain>
    </source>
</reference>
<dbReference type="EMBL" id="SPPA01000033">
    <property type="protein sequence ID" value="TFV07964.1"/>
    <property type="molecule type" value="Genomic_DNA"/>
</dbReference>
<evidence type="ECO:0000313" key="1">
    <source>
        <dbReference type="EMBL" id="TFV07964.1"/>
    </source>
</evidence>
<comment type="caution">
    <text evidence="1">The sequence shown here is derived from an EMBL/GenBank/DDBJ whole genome shotgun (WGS) entry which is preliminary data.</text>
</comment>
<protein>
    <submittedName>
        <fullName evidence="1">Uncharacterized protein</fullName>
    </submittedName>
</protein>
<gene>
    <name evidence="1" type="ORF">E4T80_11440</name>
</gene>
<sequence>MGHIANNIVVRKTNELVDRIYVRLFPTSVPDTIESENGALLFHKNGNVSLNYENQQVADNIKKHMEALEKISMEKK</sequence>
<dbReference type="RefSeq" id="WP_135058515.1">
    <property type="nucleotide sequence ID" value="NZ_JADGLC010000033.1"/>
</dbReference>
<accession>A0A4Y9JQ83</accession>
<dbReference type="Proteomes" id="UP000297396">
    <property type="component" value="Unassembled WGS sequence"/>
</dbReference>
<proteinExistence type="predicted"/>
<name>A0A4Y9JQ83_9PAST</name>
<organism evidence="1 2">
    <name type="scientific">Muribacter muris</name>
    <dbReference type="NCBI Taxonomy" id="67855"/>
    <lineage>
        <taxon>Bacteria</taxon>
        <taxon>Pseudomonadati</taxon>
        <taxon>Pseudomonadota</taxon>
        <taxon>Gammaproteobacteria</taxon>
        <taxon>Pasteurellales</taxon>
        <taxon>Pasteurellaceae</taxon>
        <taxon>Muribacter</taxon>
    </lineage>
</organism>
<dbReference type="AlphaFoldDB" id="A0A4Y9JQ83"/>
<evidence type="ECO:0000313" key="2">
    <source>
        <dbReference type="Proteomes" id="UP000297396"/>
    </source>
</evidence>